<dbReference type="InterPro" id="IPR020806">
    <property type="entry name" value="PKS_PP-bd"/>
</dbReference>
<dbReference type="SMART" id="SM00827">
    <property type="entry name" value="PKS_AT"/>
    <property type="match status" value="1"/>
</dbReference>
<dbReference type="GO" id="GO:0006633">
    <property type="term" value="P:fatty acid biosynthetic process"/>
    <property type="evidence" value="ECO:0007669"/>
    <property type="project" value="InterPro"/>
</dbReference>
<dbReference type="PANTHER" id="PTHR43775:SF37">
    <property type="entry name" value="SI:DKEY-61P9.11"/>
    <property type="match status" value="1"/>
</dbReference>
<dbReference type="PROSITE" id="PS00012">
    <property type="entry name" value="PHOSPHOPANTETHEINE"/>
    <property type="match status" value="1"/>
</dbReference>
<dbReference type="PROSITE" id="PS52004">
    <property type="entry name" value="KS3_2"/>
    <property type="match status" value="1"/>
</dbReference>
<dbReference type="InterPro" id="IPR006162">
    <property type="entry name" value="Ppantetheine_attach_site"/>
</dbReference>
<dbReference type="InterPro" id="IPR050091">
    <property type="entry name" value="PKS_NRPS_Biosynth_Enz"/>
</dbReference>
<evidence type="ECO:0000313" key="6">
    <source>
        <dbReference type="EMBL" id="CDI82427.1"/>
    </source>
</evidence>
<dbReference type="InterPro" id="IPR016039">
    <property type="entry name" value="Thiolase-like"/>
</dbReference>
<dbReference type="Pfam" id="PF00698">
    <property type="entry name" value="Acyl_transf_1"/>
    <property type="match status" value="1"/>
</dbReference>
<dbReference type="InterPro" id="IPR009081">
    <property type="entry name" value="PP-bd_ACP"/>
</dbReference>
<dbReference type="SMART" id="SM00825">
    <property type="entry name" value="PKS_KS"/>
    <property type="match status" value="1"/>
</dbReference>
<keyword evidence="1" id="KW-0596">Phosphopantetheine</keyword>
<dbReference type="InterPro" id="IPR014031">
    <property type="entry name" value="Ketoacyl_synth_C"/>
</dbReference>
<accession>U6GS63</accession>
<dbReference type="Pfam" id="PF07993">
    <property type="entry name" value="NAD_binding_4"/>
    <property type="match status" value="1"/>
</dbReference>
<dbReference type="InterPro" id="IPR001227">
    <property type="entry name" value="Ac_transferase_dom_sf"/>
</dbReference>
<dbReference type="SUPFAM" id="SSF52151">
    <property type="entry name" value="FabD/lysophospholipase-like"/>
    <property type="match status" value="2"/>
</dbReference>
<keyword evidence="2" id="KW-0597">Phosphoprotein</keyword>
<name>U6GS63_EIMAC</name>
<dbReference type="SUPFAM" id="SSF53901">
    <property type="entry name" value="Thiolase-like"/>
    <property type="match status" value="1"/>
</dbReference>
<dbReference type="PROSITE" id="PS50075">
    <property type="entry name" value="CARRIER"/>
    <property type="match status" value="1"/>
</dbReference>
<dbReference type="Gene3D" id="3.40.366.10">
    <property type="entry name" value="Malonyl-Coenzyme A Acyl Carrier Protein, domain 2"/>
    <property type="match status" value="2"/>
</dbReference>
<feature type="domain" description="Carrier" evidence="4">
    <location>
        <begin position="1056"/>
        <end position="1133"/>
    </location>
</feature>
<dbReference type="OMA" id="CVEDIPW"/>
<dbReference type="GO" id="GO:0004315">
    <property type="term" value="F:3-oxoacyl-[acyl-carrier-protein] synthase activity"/>
    <property type="evidence" value="ECO:0007669"/>
    <property type="project" value="InterPro"/>
</dbReference>
<dbReference type="SUPFAM" id="SSF51735">
    <property type="entry name" value="NAD(P)-binding Rossmann-fold domains"/>
    <property type="match status" value="2"/>
</dbReference>
<dbReference type="Pfam" id="PF00109">
    <property type="entry name" value="ketoacyl-synt"/>
    <property type="match status" value="1"/>
</dbReference>
<keyword evidence="7" id="KW-1185">Reference proteome</keyword>
<dbReference type="InterPro" id="IPR014043">
    <property type="entry name" value="Acyl_transferase_dom"/>
</dbReference>
<gene>
    <name evidence="6" type="ORF">EAH_00027840</name>
</gene>
<dbReference type="Proteomes" id="UP000018050">
    <property type="component" value="Unassembled WGS sequence"/>
</dbReference>
<dbReference type="GO" id="GO:0031177">
    <property type="term" value="F:phosphopantetheine binding"/>
    <property type="evidence" value="ECO:0007669"/>
    <property type="project" value="InterPro"/>
</dbReference>
<reference evidence="6" key="2">
    <citation type="submission" date="2013-10" db="EMBL/GenBank/DDBJ databases">
        <authorList>
            <person name="Aslett M."/>
        </authorList>
    </citation>
    <scope>NUCLEOTIDE SEQUENCE [LARGE SCALE GENOMIC DNA]</scope>
    <source>
        <strain evidence="6">Houghton</strain>
    </source>
</reference>
<dbReference type="Gene3D" id="3.30.70.3290">
    <property type="match status" value="1"/>
</dbReference>
<dbReference type="Pfam" id="PF02801">
    <property type="entry name" value="Ketoacyl-synt_C"/>
    <property type="match status" value="1"/>
</dbReference>
<dbReference type="GeneID" id="25270854"/>
<proteinExistence type="predicted"/>
<dbReference type="GO" id="GO:0004312">
    <property type="term" value="F:fatty acid synthase activity"/>
    <property type="evidence" value="ECO:0007669"/>
    <property type="project" value="TreeGrafter"/>
</dbReference>
<dbReference type="InterPro" id="IPR036291">
    <property type="entry name" value="NAD(P)-bd_dom_sf"/>
</dbReference>
<dbReference type="RefSeq" id="XP_013248159.1">
    <property type="nucleotide sequence ID" value="XM_013392705.1"/>
</dbReference>
<evidence type="ECO:0000259" key="4">
    <source>
        <dbReference type="PROSITE" id="PS50075"/>
    </source>
</evidence>
<dbReference type="Pfam" id="PF08659">
    <property type="entry name" value="KR"/>
    <property type="match status" value="1"/>
</dbReference>
<dbReference type="EMBL" id="HG672383">
    <property type="protein sequence ID" value="CDI82427.1"/>
    <property type="molecule type" value="Genomic_DNA"/>
</dbReference>
<protein>
    <submittedName>
        <fullName evidence="6">Uncharacterized protein</fullName>
    </submittedName>
</protein>
<evidence type="ECO:0000256" key="2">
    <source>
        <dbReference type="ARBA" id="ARBA00022553"/>
    </source>
</evidence>
<dbReference type="SMART" id="SM00823">
    <property type="entry name" value="PKS_PP"/>
    <property type="match status" value="1"/>
</dbReference>
<dbReference type="PROSITE" id="PS00606">
    <property type="entry name" value="KS3_1"/>
    <property type="match status" value="1"/>
</dbReference>
<dbReference type="Pfam" id="PF00550">
    <property type="entry name" value="PP-binding"/>
    <property type="match status" value="1"/>
</dbReference>
<dbReference type="InterPro" id="IPR013968">
    <property type="entry name" value="PKS_KR"/>
</dbReference>
<dbReference type="InterPro" id="IPR036736">
    <property type="entry name" value="ACP-like_sf"/>
</dbReference>
<keyword evidence="3" id="KW-0808">Transferase</keyword>
<evidence type="ECO:0000256" key="1">
    <source>
        <dbReference type="ARBA" id="ARBA00022450"/>
    </source>
</evidence>
<dbReference type="Gene3D" id="3.40.47.10">
    <property type="match status" value="1"/>
</dbReference>
<evidence type="ECO:0000256" key="3">
    <source>
        <dbReference type="ARBA" id="ARBA00022679"/>
    </source>
</evidence>
<dbReference type="Gene3D" id="3.40.50.720">
    <property type="entry name" value="NAD(P)-binding Rossmann-like Domain"/>
    <property type="match status" value="2"/>
</dbReference>
<feature type="domain" description="Ketosynthase family 3 (KS3)" evidence="5">
    <location>
        <begin position="1157"/>
        <end position="1601"/>
    </location>
</feature>
<dbReference type="CDD" id="cd00833">
    <property type="entry name" value="PKS"/>
    <property type="match status" value="1"/>
</dbReference>
<reference evidence="6" key="1">
    <citation type="submission" date="2013-10" db="EMBL/GenBank/DDBJ databases">
        <title>Genomic analysis of the causative agents of coccidiosis in chickens.</title>
        <authorList>
            <person name="Reid A.J."/>
            <person name="Blake D."/>
            <person name="Billington K."/>
            <person name="Browne H."/>
            <person name="Dunn M."/>
            <person name="Hung S."/>
            <person name="Kawahara F."/>
            <person name="Miranda-Saavedra D."/>
            <person name="Mourier T."/>
            <person name="Nagra H."/>
            <person name="Otto T.D."/>
            <person name="Rawlings N."/>
            <person name="Sanchez A."/>
            <person name="Sanders M."/>
            <person name="Subramaniam C."/>
            <person name="Tay Y."/>
            <person name="Dear P."/>
            <person name="Doerig C."/>
            <person name="Gruber A."/>
            <person name="Parkinson J."/>
            <person name="Shirley M."/>
            <person name="Wan K.L."/>
            <person name="Berriman M."/>
            <person name="Tomley F."/>
            <person name="Pain A."/>
        </authorList>
    </citation>
    <scope>NUCLEOTIDE SEQUENCE [LARGE SCALE GENOMIC DNA]</scope>
    <source>
        <strain evidence="6">Houghton</strain>
    </source>
</reference>
<dbReference type="InterPro" id="IPR016036">
    <property type="entry name" value="Malonyl_transacylase_ACP-bd"/>
</dbReference>
<dbReference type="VEuPathDB" id="ToxoDB:EAH_00027840"/>
<dbReference type="Gene3D" id="3.30.70.250">
    <property type="entry name" value="Malonyl-CoA ACP transacylase, ACP-binding"/>
    <property type="match status" value="1"/>
</dbReference>
<dbReference type="SUPFAM" id="SSF47336">
    <property type="entry name" value="ACP-like"/>
    <property type="match status" value="1"/>
</dbReference>
<dbReference type="SUPFAM" id="SSF55048">
    <property type="entry name" value="Probable ACP-binding domain of malonyl-CoA ACP transacylase"/>
    <property type="match status" value="1"/>
</dbReference>
<sequence>MFPSKCVSLDSLFGIRESDPLLGAVSSFGFGGSNAHAVVEVGPTFKSTWTDNWEQTTAGHEEGHAKVIWLFTGQGSQYLDMACAYFHHSATFRDMLAECTACLKEMHWFPDDGPQSIEDMIYGAGSQPDRKAMEELLSQTRYSQVAILAIELGLSKVLLDRGMKPDIVIGHSLGEYAAATVAGVMGWRDALCLVAKRASLLAAQPNQNGVMVACRLSAAAVQSALSTDMQHLGAVALAGDNAPQSVTISGTKEDVDALLEHLGVSEISRRLHVSHAFHSPLMAGAVAEMEAIASKVNLQPASITIASTVRGRVLDPSETQDPHYWGEQLTLPVRFREAVEAAVAAVNSDRIVFLEVGPQRTLVSEISRRLHVSHAFHSPLMAGAVAEMEAIASKVNLQPASITIASTVRGRVLDPSETQDPHYWGEQLTLPVRFREAVEAAVAAVNSDRIVFLEVGPQRTLVNLASQILGKRQLNWVKYVGLAGRDRTSESRDAVETCLKEISVSVGPRQACLWNHKRFPFPLESTERQRVQATAGSSGSTMTQVVHGQLWKVVWKEVALPNAPSKSLSERAQNWLFCGVPKEHVSAFRNILKSSSIGTAAVVEAGCIQADALLPCLPSGRLDSIIFVGGLWKSSTSTACLEELRVTLLAYSRSAQNDPRFSPTFCVVASCSNRSFGISTQLHPSKHGTDSDVRQSGLLGMCRTSRLEVQRLCRRPFPMLYVNVEDASAVCLSKAWSWIDSQCSLLASKSSALVEEDIIITGSCHMAPRLEQVSTSNSKNRVVVSPKKSYLVTGGTGGLGLSVAEWLLEKGAGLVAVLSRSGRPADALLQSASWRAVEEGINAHRAAVMLCDVSDAQRVKDTLSKINGSIPIGGIFHCAGYEGEASLLDSSLRSIECVYEPKAHGAWNLHLACQELDLEHSLDMFVLFSSISALPGNDALATYAAANAYLDSLAFWRRSQGLHAQSIQWGPWNDVGMVTRNEKLGRVFKSRGINPFMPQEGIKAMELALETGEPCVCALNVNWKKYSQAFSHTIPRALAEIELEAQNPPKSSREEGPSRDSIEAIVLEAAKSLVDQGGRITSETRLDELGLDSLGSVELRNLLQERLAMSLPASLLLEFATLGEVVNYIAEDLCGGPTLSSTSRTTAPRRNLLGDSEEGFAVIGMGCRLPGKSNSPEEFWSMLLAGTDCVEDIPWQRFNIQPLFDPEPDENKCYVKEAALLDNAHLFDNEFFKMTESQARNIDPQQRVLLEVAYETLVDAQYKREEVKGQEIGVFCTTYTNDYQLSSLTKGENGILAIGEGMDGGVPRLGEASGYPEPGGMMCLIPNRISYSFGFIGPSVGVDTACASGLVALDTAISKLRLCACSKAFVGAVSLILVPCFFLGGSKTRQFSKFGRCRTFDAGADGLVRGEGAAGVLLAPLSTARSESKFVHAIVRGTAISHYGQGARLTAPNTRALARVLSLALNDSGVDQSMVRCYEAHGTATVLGDIIEMNALKQVFENRSDEAPLIVGTAHNNIGHLDSAAALVAFVKTVLSLKHRYVPPNIQFSKIHPDIGAFDTRKIVYTREGQAIRTADNQTRIFGANLAYGLGGTVVAAITEEGDDPGKAPQVARHVWKHNSFPLDSQKFVFLLGAAAQLAQDRKHTPRDDAASLISCICNDMLSKQNLASLSPSTPPDLVSEIFLTGATGLTGSRILLSLLEQQVDGRNDGRKGFPRIYCLVQARDRMHAMYRIVDAVVGRGNQWKQRFFEQVVPVVGDLRAQRLGLSQKTFDELANKVEAVYHAGRVVDFALPYEAIRKANVLSLLPLVELCTTGKAKHLHVLSDFAAHIQYFGAFAGDLNQPILEELSVPQPLMDRMENQMPASVMGYPWARWAVEEVLAKCQSWMGNLHASAGGDFHDIKTKFRFTIYRLPNSAVYFDNGRVDFLNPFFTITMAALQQGLIPPGVLPVGPPFLSTPIDISADILVKLSRLPHRPTVMHIVNPVGVRREAVNQTLLALKIPFRESCEDEFLRGIENNQNGSAAYTLLPVMRFWRRYWFSEDLDRSDAFPLSTANVEACLPNALNQFPHPSEVWTRILAYCLTNYHLIRDPFDSILPMGFLQRVGSSLIATNLFGRMSTDTQNMLKLAVRGEANKEIEQALDWHSKEFEATHFFSFLSALR</sequence>
<dbReference type="InterPro" id="IPR057326">
    <property type="entry name" value="KR_dom"/>
</dbReference>
<dbReference type="Gene3D" id="1.10.1200.10">
    <property type="entry name" value="ACP-like"/>
    <property type="match status" value="1"/>
</dbReference>
<dbReference type="SMART" id="SM00822">
    <property type="entry name" value="PKS_KR"/>
    <property type="match status" value="1"/>
</dbReference>
<dbReference type="InterPro" id="IPR014030">
    <property type="entry name" value="Ketoacyl_synth_N"/>
</dbReference>
<evidence type="ECO:0000313" key="7">
    <source>
        <dbReference type="Proteomes" id="UP000018050"/>
    </source>
</evidence>
<dbReference type="InterPro" id="IPR013120">
    <property type="entry name" value="FAR_NAD-bd"/>
</dbReference>
<dbReference type="InterPro" id="IPR020841">
    <property type="entry name" value="PKS_Beta-ketoAc_synthase_dom"/>
</dbReference>
<organism evidence="6 7">
    <name type="scientific">Eimeria acervulina</name>
    <name type="common">Coccidian parasite</name>
    <dbReference type="NCBI Taxonomy" id="5801"/>
    <lineage>
        <taxon>Eukaryota</taxon>
        <taxon>Sar</taxon>
        <taxon>Alveolata</taxon>
        <taxon>Apicomplexa</taxon>
        <taxon>Conoidasida</taxon>
        <taxon>Coccidia</taxon>
        <taxon>Eucoccidiorida</taxon>
        <taxon>Eimeriorina</taxon>
        <taxon>Eimeriidae</taxon>
        <taxon>Eimeria</taxon>
    </lineage>
</organism>
<evidence type="ECO:0000259" key="5">
    <source>
        <dbReference type="PROSITE" id="PS52004"/>
    </source>
</evidence>
<dbReference type="InterPro" id="IPR016035">
    <property type="entry name" value="Acyl_Trfase/lysoPLipase"/>
</dbReference>
<dbReference type="InterPro" id="IPR018201">
    <property type="entry name" value="Ketoacyl_synth_AS"/>
</dbReference>
<dbReference type="PANTHER" id="PTHR43775">
    <property type="entry name" value="FATTY ACID SYNTHASE"/>
    <property type="match status" value="1"/>
</dbReference>
<dbReference type="OrthoDB" id="329835at2759"/>